<dbReference type="Proteomes" id="UP001149074">
    <property type="component" value="Unassembled WGS sequence"/>
</dbReference>
<sequence>MLKTLATVPLLLLASRVAAEGCNTISYTTCADRIVHWYDPETGEICDPLDCGGGRAPPKTDVPGCPMYTGSETRATGPSYLPCWTPSATATATATDADPSTTFESSSSSSGTVHIVTETSFSTVTGSSTVVVVTSTATIPTPDNSATSFPSTTPAPILSMSSDVTGSSSSGAGASSSGSASAQTTTTFNAGGALTGSLGAVAGAALGAIALI</sequence>
<evidence type="ECO:0000313" key="4">
    <source>
        <dbReference type="Proteomes" id="UP001149074"/>
    </source>
</evidence>
<feature type="compositionally biased region" description="Polar residues" evidence="1">
    <location>
        <begin position="139"/>
        <end position="165"/>
    </location>
</feature>
<dbReference type="GeneID" id="81362729"/>
<name>A0A9W9JUT5_9EURO</name>
<keyword evidence="4" id="KW-1185">Reference proteome</keyword>
<gene>
    <name evidence="3" type="ORF">N7532_011259</name>
</gene>
<dbReference type="AlphaFoldDB" id="A0A9W9JUT5"/>
<protein>
    <submittedName>
        <fullName evidence="3">Glycoside hydrolase 18 protein</fullName>
    </submittedName>
</protein>
<reference evidence="3" key="1">
    <citation type="submission" date="2022-11" db="EMBL/GenBank/DDBJ databases">
        <authorList>
            <person name="Petersen C."/>
        </authorList>
    </citation>
    <scope>NUCLEOTIDE SEQUENCE</scope>
    <source>
        <strain evidence="3">IBT 30761</strain>
    </source>
</reference>
<accession>A0A9W9JUT5</accession>
<evidence type="ECO:0000256" key="1">
    <source>
        <dbReference type="SAM" id="MobiDB-lite"/>
    </source>
</evidence>
<dbReference type="EMBL" id="JAPQKI010000011">
    <property type="protein sequence ID" value="KAJ5082216.1"/>
    <property type="molecule type" value="Genomic_DNA"/>
</dbReference>
<reference evidence="3" key="2">
    <citation type="journal article" date="2023" name="IMA Fungus">
        <title>Comparative genomic study of the Penicillium genus elucidates a diverse pangenome and 15 lateral gene transfer events.</title>
        <authorList>
            <person name="Petersen C."/>
            <person name="Sorensen T."/>
            <person name="Nielsen M.R."/>
            <person name="Sondergaard T.E."/>
            <person name="Sorensen J.L."/>
            <person name="Fitzpatrick D.A."/>
            <person name="Frisvad J.C."/>
            <person name="Nielsen K.L."/>
        </authorList>
    </citation>
    <scope>NUCLEOTIDE SEQUENCE</scope>
    <source>
        <strain evidence="3">IBT 30761</strain>
    </source>
</reference>
<feature type="region of interest" description="Disordered" evidence="1">
    <location>
        <begin position="139"/>
        <end position="183"/>
    </location>
</feature>
<comment type="caution">
    <text evidence="3">The sequence shown here is derived from an EMBL/GenBank/DDBJ whole genome shotgun (WGS) entry which is preliminary data.</text>
</comment>
<organism evidence="3 4">
    <name type="scientific">Penicillium argentinense</name>
    <dbReference type="NCBI Taxonomy" id="1131581"/>
    <lineage>
        <taxon>Eukaryota</taxon>
        <taxon>Fungi</taxon>
        <taxon>Dikarya</taxon>
        <taxon>Ascomycota</taxon>
        <taxon>Pezizomycotina</taxon>
        <taxon>Eurotiomycetes</taxon>
        <taxon>Eurotiomycetidae</taxon>
        <taxon>Eurotiales</taxon>
        <taxon>Aspergillaceae</taxon>
        <taxon>Penicillium</taxon>
    </lineage>
</organism>
<keyword evidence="3" id="KW-0378">Hydrolase</keyword>
<dbReference type="OrthoDB" id="3942074at2759"/>
<evidence type="ECO:0000256" key="2">
    <source>
        <dbReference type="SAM" id="SignalP"/>
    </source>
</evidence>
<dbReference type="GO" id="GO:0016787">
    <property type="term" value="F:hydrolase activity"/>
    <property type="evidence" value="ECO:0007669"/>
    <property type="project" value="UniProtKB-KW"/>
</dbReference>
<evidence type="ECO:0000313" key="3">
    <source>
        <dbReference type="EMBL" id="KAJ5082216.1"/>
    </source>
</evidence>
<feature type="compositionally biased region" description="Low complexity" evidence="1">
    <location>
        <begin position="166"/>
        <end position="182"/>
    </location>
</feature>
<dbReference type="RefSeq" id="XP_056468738.1">
    <property type="nucleotide sequence ID" value="XM_056623750.1"/>
</dbReference>
<feature type="signal peptide" evidence="2">
    <location>
        <begin position="1"/>
        <end position="19"/>
    </location>
</feature>
<proteinExistence type="predicted"/>
<keyword evidence="2" id="KW-0732">Signal</keyword>
<feature type="chain" id="PRO_5040893683" evidence="2">
    <location>
        <begin position="20"/>
        <end position="212"/>
    </location>
</feature>